<keyword evidence="8" id="KW-1185">Reference proteome</keyword>
<keyword evidence="4" id="KW-1133">Transmembrane helix</keyword>
<dbReference type="STRING" id="150033.RV14_GL001737"/>
<protein>
    <submittedName>
        <fullName evidence="7">AraC family transcriptional regulator</fullName>
    </submittedName>
</protein>
<keyword evidence="4" id="KW-0812">Transmembrane</keyword>
<keyword evidence="4" id="KW-0472">Membrane</keyword>
<evidence type="ECO:0000256" key="2">
    <source>
        <dbReference type="ARBA" id="ARBA00023125"/>
    </source>
</evidence>
<dbReference type="Pfam" id="PF12833">
    <property type="entry name" value="HTH_18"/>
    <property type="match status" value="1"/>
</dbReference>
<evidence type="ECO:0000256" key="4">
    <source>
        <dbReference type="SAM" id="Phobius"/>
    </source>
</evidence>
<dbReference type="PROSITE" id="PS01124">
    <property type="entry name" value="HTH_ARAC_FAMILY_2"/>
    <property type="match status" value="1"/>
</dbReference>
<dbReference type="SMART" id="SM00342">
    <property type="entry name" value="HTH_ARAC"/>
    <property type="match status" value="1"/>
</dbReference>
<dbReference type="AlphaFoldDB" id="A0A1L8WQU0"/>
<name>A0A1L8WQU0_9ENTE</name>
<organism evidence="7 8">
    <name type="scientific">Enterococcus ratti</name>
    <dbReference type="NCBI Taxonomy" id="150033"/>
    <lineage>
        <taxon>Bacteria</taxon>
        <taxon>Bacillati</taxon>
        <taxon>Bacillota</taxon>
        <taxon>Bacilli</taxon>
        <taxon>Lactobacillales</taxon>
        <taxon>Enterococcaceae</taxon>
        <taxon>Enterococcus</taxon>
    </lineage>
</organism>
<dbReference type="PROSITE" id="PS50887">
    <property type="entry name" value="GGDEF"/>
    <property type="match status" value="1"/>
</dbReference>
<dbReference type="Gene3D" id="1.10.10.60">
    <property type="entry name" value="Homeodomain-like"/>
    <property type="match status" value="2"/>
</dbReference>
<dbReference type="RefSeq" id="WP_071854839.1">
    <property type="nucleotide sequence ID" value="NZ_JBCLRY010000005.1"/>
</dbReference>
<evidence type="ECO:0000256" key="3">
    <source>
        <dbReference type="ARBA" id="ARBA00023163"/>
    </source>
</evidence>
<evidence type="ECO:0000313" key="8">
    <source>
        <dbReference type="Proteomes" id="UP000182152"/>
    </source>
</evidence>
<reference evidence="7 8" key="1">
    <citation type="submission" date="2014-12" db="EMBL/GenBank/DDBJ databases">
        <title>Draft genome sequences of 29 type strains of Enterococci.</title>
        <authorList>
            <person name="Zhong Z."/>
            <person name="Sun Z."/>
            <person name="Liu W."/>
            <person name="Zhang W."/>
            <person name="Zhang H."/>
        </authorList>
    </citation>
    <scope>NUCLEOTIDE SEQUENCE [LARGE SCALE GENOMIC DNA]</scope>
    <source>
        <strain evidence="7 8">DSM 15687</strain>
    </source>
</reference>
<dbReference type="GO" id="GO:0003700">
    <property type="term" value="F:DNA-binding transcription factor activity"/>
    <property type="evidence" value="ECO:0007669"/>
    <property type="project" value="InterPro"/>
</dbReference>
<evidence type="ECO:0000256" key="1">
    <source>
        <dbReference type="ARBA" id="ARBA00023015"/>
    </source>
</evidence>
<dbReference type="Proteomes" id="UP000182152">
    <property type="component" value="Unassembled WGS sequence"/>
</dbReference>
<feature type="transmembrane region" description="Helical" evidence="4">
    <location>
        <begin position="268"/>
        <end position="290"/>
    </location>
</feature>
<dbReference type="PANTHER" id="PTHR43280:SF10">
    <property type="entry name" value="REGULATORY PROTEIN POCR"/>
    <property type="match status" value="1"/>
</dbReference>
<dbReference type="PROSITE" id="PS00041">
    <property type="entry name" value="HTH_ARAC_FAMILY_1"/>
    <property type="match status" value="1"/>
</dbReference>
<dbReference type="InterPro" id="IPR000160">
    <property type="entry name" value="GGDEF_dom"/>
</dbReference>
<dbReference type="GO" id="GO:0043565">
    <property type="term" value="F:sequence-specific DNA binding"/>
    <property type="evidence" value="ECO:0007669"/>
    <property type="project" value="InterPro"/>
</dbReference>
<feature type="domain" description="GGDEF" evidence="6">
    <location>
        <begin position="377"/>
        <end position="505"/>
    </location>
</feature>
<dbReference type="EMBL" id="JXLB01000004">
    <property type="protein sequence ID" value="OJG83379.1"/>
    <property type="molecule type" value="Genomic_DNA"/>
</dbReference>
<accession>A0A1L8WQU0</accession>
<keyword evidence="1" id="KW-0805">Transcription regulation</keyword>
<dbReference type="InterPro" id="IPR018060">
    <property type="entry name" value="HTH_AraC"/>
</dbReference>
<dbReference type="OrthoDB" id="9816335at2"/>
<proteinExistence type="predicted"/>
<evidence type="ECO:0000259" key="6">
    <source>
        <dbReference type="PROSITE" id="PS50887"/>
    </source>
</evidence>
<gene>
    <name evidence="7" type="ORF">RV14_GL001737</name>
</gene>
<feature type="transmembrane region" description="Helical" evidence="4">
    <location>
        <begin position="6"/>
        <end position="30"/>
    </location>
</feature>
<dbReference type="SUPFAM" id="SSF46689">
    <property type="entry name" value="Homeodomain-like"/>
    <property type="match status" value="2"/>
</dbReference>
<evidence type="ECO:0000259" key="5">
    <source>
        <dbReference type="PROSITE" id="PS01124"/>
    </source>
</evidence>
<comment type="caution">
    <text evidence="7">The sequence shown here is derived from an EMBL/GenBank/DDBJ whole genome shotgun (WGS) entry which is preliminary data.</text>
</comment>
<keyword evidence="2" id="KW-0238">DNA-binding</keyword>
<dbReference type="InterPro" id="IPR018062">
    <property type="entry name" value="HTH_AraC-typ_CS"/>
</dbReference>
<keyword evidence="3" id="KW-0804">Transcription</keyword>
<dbReference type="InterPro" id="IPR009057">
    <property type="entry name" value="Homeodomain-like_sf"/>
</dbReference>
<sequence length="731" mass="85735">MKKSTLFYKIFLPIFLLGTVLVLGFSLFIYKTTCQAIESNYLFDKESLLKQVKNNIEWKIRTIEYSFSTYGSTKNFSDIFTKTLTYTEYSIYSEVRKELNFIETIVMDDNTYDLISLKGKWGVINGSLCQLSDDEVHHYRHKYIDNKNNLFWQKQSDGIEMVIALPVFAREKYALGIVSIDNYTLNKVIEQSGEDILKIQNDEGVLFSKVHKEKQLLDLSLTDSLEYNKTKVIRQEGKNYVLLKSDYNNWIYSLEVDKKSVSMTIQNLRIGLLTVSMTLVGLVYFLSYSFSERFTRPISQIQERLNLKTQGFSRKELDDVAHSVSRIVGENESLSANLITQKPQLETLFVLSLFRNRVEKRELNQRLQQFGYCSQDECYYTALVQIDLLEDSHGGERDLLLLAINNMIAEIVPQENRMIPIVLNEEMQATIYRMKKNQVESRKKVMKYCRQIQKSIKEYLNLTVSIGVSERFETLNESKQSVDRAKEALYYRVNTGPNSIIFYQEILSAEHEKTLIRYPIEKQNCLFEAIRSGKQEIAESLHILIEEMFHQNKSSLSREVVSIRLINELVQLGQLLGVEITDFEDLKQLYIKVLNTYHPKELEKLVLNQLVLPITRGSQEITEQEFKSLSENIMHIIYNEYDRDLSLDVIADRLHYNPNYLSSVFKKETGENFGDFVQNHRLEVAKQWLRETDFSVKEIAERLRYRNPQNFIRFFKKKEKITPGEYRKKCI</sequence>
<evidence type="ECO:0000313" key="7">
    <source>
        <dbReference type="EMBL" id="OJG83379.1"/>
    </source>
</evidence>
<feature type="domain" description="HTH araC/xylS-type" evidence="5">
    <location>
        <begin position="631"/>
        <end position="729"/>
    </location>
</feature>
<dbReference type="PANTHER" id="PTHR43280">
    <property type="entry name" value="ARAC-FAMILY TRANSCRIPTIONAL REGULATOR"/>
    <property type="match status" value="1"/>
</dbReference>